<keyword evidence="3" id="KW-1185">Reference proteome</keyword>
<feature type="region of interest" description="Disordered" evidence="1">
    <location>
        <begin position="87"/>
        <end position="135"/>
    </location>
</feature>
<organism evidence="2 3">
    <name type="scientific">Protopolystoma xenopodis</name>
    <dbReference type="NCBI Taxonomy" id="117903"/>
    <lineage>
        <taxon>Eukaryota</taxon>
        <taxon>Metazoa</taxon>
        <taxon>Spiralia</taxon>
        <taxon>Lophotrochozoa</taxon>
        <taxon>Platyhelminthes</taxon>
        <taxon>Monogenea</taxon>
        <taxon>Polyopisthocotylea</taxon>
        <taxon>Polystomatidea</taxon>
        <taxon>Polystomatidae</taxon>
        <taxon>Protopolystoma</taxon>
    </lineage>
</organism>
<reference evidence="2" key="1">
    <citation type="submission" date="2018-11" db="EMBL/GenBank/DDBJ databases">
        <authorList>
            <consortium name="Pathogen Informatics"/>
        </authorList>
    </citation>
    <scope>NUCLEOTIDE SEQUENCE</scope>
</reference>
<evidence type="ECO:0000313" key="2">
    <source>
        <dbReference type="EMBL" id="VEL16183.1"/>
    </source>
</evidence>
<protein>
    <submittedName>
        <fullName evidence="2">Uncharacterized protein</fullName>
    </submittedName>
</protein>
<dbReference type="EMBL" id="CAAALY010027475">
    <property type="protein sequence ID" value="VEL16183.1"/>
    <property type="molecule type" value="Genomic_DNA"/>
</dbReference>
<evidence type="ECO:0000256" key="1">
    <source>
        <dbReference type="SAM" id="MobiDB-lite"/>
    </source>
</evidence>
<dbReference type="Proteomes" id="UP000784294">
    <property type="component" value="Unassembled WGS sequence"/>
</dbReference>
<accession>A0A3S4ZNV9</accession>
<feature type="compositionally biased region" description="Low complexity" evidence="1">
    <location>
        <begin position="87"/>
        <end position="96"/>
    </location>
</feature>
<name>A0A3S4ZNV9_9PLAT</name>
<dbReference type="AlphaFoldDB" id="A0A3S4ZNV9"/>
<evidence type="ECO:0000313" key="3">
    <source>
        <dbReference type="Proteomes" id="UP000784294"/>
    </source>
</evidence>
<comment type="caution">
    <text evidence="2">The sequence shown here is derived from an EMBL/GenBank/DDBJ whole genome shotgun (WGS) entry which is preliminary data.</text>
</comment>
<gene>
    <name evidence="2" type="ORF">PXEA_LOCUS9623</name>
</gene>
<sequence length="286" mass="27839">MLASLVPGAPLATGLSVPCLADWSPVLESPCLLAWISYMESEASGQGQTSGWGQVTSFSCETNSGSDGRSGGASACGSSVGFVSGNAGNVSGNGPSPAWTGGLSDSPMPEDPYSENLWGSVGAGSGSASGSGSSSLHHQISAKWTKMSGGMFRLGSTGSGAAAGQQFSNSVDQPVGTSQFSGPSFSPSGAAATVVVPSASLSSSPPSISGPAIAGASLTQATSGQGAEVGNVSGPVSLFSALAGSEARRQRYRDPSLVAAPAMTGSPSTSAISKAGSEAVLEVSSF</sequence>
<proteinExistence type="predicted"/>